<dbReference type="GO" id="GO:0006355">
    <property type="term" value="P:regulation of DNA-templated transcription"/>
    <property type="evidence" value="ECO:0007669"/>
    <property type="project" value="InterPro"/>
</dbReference>
<evidence type="ECO:0000256" key="7">
    <source>
        <dbReference type="PROSITE-ProRule" id="PRU01091"/>
    </source>
</evidence>
<dbReference type="Pfam" id="PF00486">
    <property type="entry name" value="Trans_reg_C"/>
    <property type="match status" value="1"/>
</dbReference>
<evidence type="ECO:0000259" key="9">
    <source>
        <dbReference type="PROSITE" id="PS51755"/>
    </source>
</evidence>
<dbReference type="GO" id="GO:0032993">
    <property type="term" value="C:protein-DNA complex"/>
    <property type="evidence" value="ECO:0007669"/>
    <property type="project" value="TreeGrafter"/>
</dbReference>
<keyword evidence="4 7" id="KW-0238">DNA-binding</keyword>
<evidence type="ECO:0000259" key="8">
    <source>
        <dbReference type="PROSITE" id="PS50110"/>
    </source>
</evidence>
<dbReference type="Gene3D" id="3.40.50.2300">
    <property type="match status" value="1"/>
</dbReference>
<dbReference type="PROSITE" id="PS50110">
    <property type="entry name" value="RESPONSE_REGULATORY"/>
    <property type="match status" value="1"/>
</dbReference>
<dbReference type="InterPro" id="IPR011006">
    <property type="entry name" value="CheY-like_superfamily"/>
</dbReference>
<keyword evidence="1 6" id="KW-0597">Phosphoprotein</keyword>
<reference evidence="10" key="2">
    <citation type="submission" date="2020-09" db="EMBL/GenBank/DDBJ databases">
        <authorList>
            <person name="Sun Q."/>
            <person name="Ohkuma M."/>
        </authorList>
    </citation>
    <scope>NUCLEOTIDE SEQUENCE</scope>
    <source>
        <strain evidence="10">JCM 5069</strain>
    </source>
</reference>
<feature type="DNA-binding region" description="OmpR/PhoB-type" evidence="7">
    <location>
        <begin position="109"/>
        <end position="202"/>
    </location>
</feature>
<feature type="domain" description="Response regulatory" evidence="8">
    <location>
        <begin position="1"/>
        <end position="102"/>
    </location>
</feature>
<evidence type="ECO:0000313" key="11">
    <source>
        <dbReference type="Proteomes" id="UP000603708"/>
    </source>
</evidence>
<dbReference type="Gene3D" id="1.10.10.10">
    <property type="entry name" value="Winged helix-like DNA-binding domain superfamily/Winged helix DNA-binding domain"/>
    <property type="match status" value="1"/>
</dbReference>
<keyword evidence="11" id="KW-1185">Reference proteome</keyword>
<protein>
    <submittedName>
        <fullName evidence="10">Transcriptional regulator</fullName>
    </submittedName>
</protein>
<dbReference type="SMART" id="SM00862">
    <property type="entry name" value="Trans_reg_C"/>
    <property type="match status" value="1"/>
</dbReference>
<dbReference type="Proteomes" id="UP000603708">
    <property type="component" value="Unassembled WGS sequence"/>
</dbReference>
<keyword evidence="3" id="KW-0805">Transcription regulation</keyword>
<evidence type="ECO:0000256" key="3">
    <source>
        <dbReference type="ARBA" id="ARBA00023015"/>
    </source>
</evidence>
<evidence type="ECO:0000256" key="6">
    <source>
        <dbReference type="PROSITE-ProRule" id="PRU00169"/>
    </source>
</evidence>
<keyword evidence="2" id="KW-0902">Two-component regulatory system</keyword>
<accession>A0A919L2A0</accession>
<evidence type="ECO:0000313" key="10">
    <source>
        <dbReference type="EMBL" id="GHH81283.1"/>
    </source>
</evidence>
<evidence type="ECO:0000256" key="5">
    <source>
        <dbReference type="ARBA" id="ARBA00023163"/>
    </source>
</evidence>
<dbReference type="CDD" id="cd00383">
    <property type="entry name" value="trans_reg_C"/>
    <property type="match status" value="1"/>
</dbReference>
<dbReference type="EMBL" id="BNCD01000011">
    <property type="protein sequence ID" value="GHH81283.1"/>
    <property type="molecule type" value="Genomic_DNA"/>
</dbReference>
<dbReference type="PANTHER" id="PTHR48111">
    <property type="entry name" value="REGULATOR OF RPOS"/>
    <property type="match status" value="1"/>
</dbReference>
<dbReference type="InterPro" id="IPR001789">
    <property type="entry name" value="Sig_transdc_resp-reg_receiver"/>
</dbReference>
<dbReference type="InterPro" id="IPR016032">
    <property type="entry name" value="Sig_transdc_resp-reg_C-effctor"/>
</dbReference>
<dbReference type="GO" id="GO:0000976">
    <property type="term" value="F:transcription cis-regulatory region binding"/>
    <property type="evidence" value="ECO:0007669"/>
    <property type="project" value="TreeGrafter"/>
</dbReference>
<feature type="modified residue" description="4-aspartylphosphate" evidence="6">
    <location>
        <position position="37"/>
    </location>
</feature>
<reference evidence="10" key="1">
    <citation type="journal article" date="2014" name="Int. J. Syst. Evol. Microbiol.">
        <title>Complete genome sequence of Corynebacterium casei LMG S-19264T (=DSM 44701T), isolated from a smear-ripened cheese.</title>
        <authorList>
            <consortium name="US DOE Joint Genome Institute (JGI-PGF)"/>
            <person name="Walter F."/>
            <person name="Albersmeier A."/>
            <person name="Kalinowski J."/>
            <person name="Ruckert C."/>
        </authorList>
    </citation>
    <scope>NUCLEOTIDE SEQUENCE</scope>
    <source>
        <strain evidence="10">JCM 5069</strain>
    </source>
</reference>
<name>A0A919L2A0_9ACTN</name>
<comment type="caution">
    <text evidence="10">The sequence shown here is derived from an EMBL/GenBank/DDBJ whole genome shotgun (WGS) entry which is preliminary data.</text>
</comment>
<keyword evidence="5" id="KW-0804">Transcription</keyword>
<dbReference type="SUPFAM" id="SSF46894">
    <property type="entry name" value="C-terminal effector domain of the bipartite response regulators"/>
    <property type="match status" value="1"/>
</dbReference>
<dbReference type="GO" id="GO:0000156">
    <property type="term" value="F:phosphorelay response regulator activity"/>
    <property type="evidence" value="ECO:0007669"/>
    <property type="project" value="TreeGrafter"/>
</dbReference>
<evidence type="ECO:0000256" key="2">
    <source>
        <dbReference type="ARBA" id="ARBA00023012"/>
    </source>
</evidence>
<dbReference type="InterPro" id="IPR001867">
    <property type="entry name" value="OmpR/PhoB-type_DNA-bd"/>
</dbReference>
<dbReference type="PANTHER" id="PTHR48111:SF1">
    <property type="entry name" value="TWO-COMPONENT RESPONSE REGULATOR ORR33"/>
    <property type="match status" value="1"/>
</dbReference>
<gene>
    <name evidence="10" type="ORF">GCM10018793_38270</name>
</gene>
<dbReference type="InterPro" id="IPR036388">
    <property type="entry name" value="WH-like_DNA-bd_sf"/>
</dbReference>
<dbReference type="Gene3D" id="6.10.250.690">
    <property type="match status" value="1"/>
</dbReference>
<dbReference type="AlphaFoldDB" id="A0A919L2A0"/>
<dbReference type="SUPFAM" id="SSF52172">
    <property type="entry name" value="CheY-like"/>
    <property type="match status" value="1"/>
</dbReference>
<dbReference type="SMART" id="SM00448">
    <property type="entry name" value="REC"/>
    <property type="match status" value="1"/>
</dbReference>
<proteinExistence type="predicted"/>
<dbReference type="InterPro" id="IPR039420">
    <property type="entry name" value="WalR-like"/>
</dbReference>
<evidence type="ECO:0000256" key="1">
    <source>
        <dbReference type="ARBA" id="ARBA00022553"/>
    </source>
</evidence>
<sequence>MLADLFTQEGYRVDVALDAQQGLHLALDRVHRVMVVDRGLPAADGVDLIRRLRRAGITARVLVLTALGDAADRVAGLDAGADDYLGKPFDVDELLARVRALLRRHLDAAEVLAVGAAELDVARREVRLPGGAQVPLSGREFALLRLLASHPRTVYARRDLHSRIFAGASADSLVDTYVYYLRRKLGRGVIRTVHGLGYRLGGL</sequence>
<evidence type="ECO:0000256" key="4">
    <source>
        <dbReference type="ARBA" id="ARBA00023125"/>
    </source>
</evidence>
<dbReference type="PROSITE" id="PS51755">
    <property type="entry name" value="OMPR_PHOB"/>
    <property type="match status" value="1"/>
</dbReference>
<dbReference type="GO" id="GO:0005829">
    <property type="term" value="C:cytosol"/>
    <property type="evidence" value="ECO:0007669"/>
    <property type="project" value="TreeGrafter"/>
</dbReference>
<dbReference type="Pfam" id="PF00072">
    <property type="entry name" value="Response_reg"/>
    <property type="match status" value="1"/>
</dbReference>
<feature type="domain" description="OmpR/PhoB-type" evidence="9">
    <location>
        <begin position="109"/>
        <end position="202"/>
    </location>
</feature>
<organism evidence="10 11">
    <name type="scientific">Streptomyces sulfonofaciens</name>
    <dbReference type="NCBI Taxonomy" id="68272"/>
    <lineage>
        <taxon>Bacteria</taxon>
        <taxon>Bacillati</taxon>
        <taxon>Actinomycetota</taxon>
        <taxon>Actinomycetes</taxon>
        <taxon>Kitasatosporales</taxon>
        <taxon>Streptomycetaceae</taxon>
        <taxon>Streptomyces</taxon>
    </lineage>
</organism>